<dbReference type="AlphaFoldDB" id="A0A5M9MLL2"/>
<gene>
    <name evidence="2" type="ORF">ATNIH1004_006584</name>
</gene>
<feature type="transmembrane region" description="Helical" evidence="1">
    <location>
        <begin position="12"/>
        <end position="30"/>
    </location>
</feature>
<feature type="transmembrane region" description="Helical" evidence="1">
    <location>
        <begin position="112"/>
        <end position="134"/>
    </location>
</feature>
<keyword evidence="1" id="KW-0472">Membrane</keyword>
<reference evidence="2 3" key="1">
    <citation type="submission" date="2019-08" db="EMBL/GenBank/DDBJ databases">
        <title>The genome sequence of a newly discovered highly antifungal drug resistant Aspergillus species, Aspergillus tanneri NIH 1004.</title>
        <authorList>
            <person name="Mounaud S."/>
            <person name="Singh I."/>
            <person name="Joardar V."/>
            <person name="Pakala S."/>
            <person name="Pakala S."/>
            <person name="Venepally P."/>
            <person name="Chung J.K."/>
            <person name="Losada L."/>
            <person name="Nierman W.C."/>
        </authorList>
    </citation>
    <scope>NUCLEOTIDE SEQUENCE [LARGE SCALE GENOMIC DNA]</scope>
    <source>
        <strain evidence="2 3">NIH1004</strain>
    </source>
</reference>
<evidence type="ECO:0000313" key="2">
    <source>
        <dbReference type="EMBL" id="KAA8647882.1"/>
    </source>
</evidence>
<keyword evidence="1" id="KW-1133">Transmembrane helix</keyword>
<dbReference type="EMBL" id="QUQM01000004">
    <property type="protein sequence ID" value="KAA8647882.1"/>
    <property type="molecule type" value="Genomic_DNA"/>
</dbReference>
<dbReference type="GeneID" id="54329286"/>
<accession>A0A5M9MLL2</accession>
<organism evidence="2 3">
    <name type="scientific">Aspergillus tanneri</name>
    <dbReference type="NCBI Taxonomy" id="1220188"/>
    <lineage>
        <taxon>Eukaryota</taxon>
        <taxon>Fungi</taxon>
        <taxon>Dikarya</taxon>
        <taxon>Ascomycota</taxon>
        <taxon>Pezizomycotina</taxon>
        <taxon>Eurotiomycetes</taxon>
        <taxon>Eurotiomycetidae</taxon>
        <taxon>Eurotiales</taxon>
        <taxon>Aspergillaceae</taxon>
        <taxon>Aspergillus</taxon>
        <taxon>Aspergillus subgen. Circumdati</taxon>
    </lineage>
</organism>
<name>A0A5M9MLL2_9EURO</name>
<evidence type="ECO:0000313" key="3">
    <source>
        <dbReference type="Proteomes" id="UP000324241"/>
    </source>
</evidence>
<comment type="caution">
    <text evidence="2">The sequence shown here is derived from an EMBL/GenBank/DDBJ whole genome shotgun (WGS) entry which is preliminary data.</text>
</comment>
<feature type="transmembrane region" description="Helical" evidence="1">
    <location>
        <begin position="154"/>
        <end position="172"/>
    </location>
</feature>
<dbReference type="RefSeq" id="XP_033427243.1">
    <property type="nucleotide sequence ID" value="XM_033571211.1"/>
</dbReference>
<protein>
    <submittedName>
        <fullName evidence="2">Uncharacterized protein</fullName>
    </submittedName>
</protein>
<keyword evidence="1" id="KW-0812">Transmembrane</keyword>
<feature type="transmembrane region" description="Helical" evidence="1">
    <location>
        <begin position="72"/>
        <end position="91"/>
    </location>
</feature>
<dbReference type="OrthoDB" id="3205825at2759"/>
<feature type="transmembrane region" description="Helical" evidence="1">
    <location>
        <begin position="193"/>
        <end position="214"/>
    </location>
</feature>
<dbReference type="PANTHER" id="PTHR35179">
    <property type="entry name" value="PROTEIN CBG02620"/>
    <property type="match status" value="1"/>
</dbReference>
<dbReference type="Proteomes" id="UP000324241">
    <property type="component" value="Unassembled WGS sequence"/>
</dbReference>
<proteinExistence type="predicted"/>
<sequence>MATSSSDFKLAGLAAGFTLGFGFLTVWNAIKQTRAHPSPLRSPYLIMVWGEILVNLAIGVIAWLFLEQVIPLGIPVLFSILFLWAFEIHFLMQILVNRVMVVAAKKSKVIAIKWWTAAIITLINIAVFCIWIPAHLDPPVSEVFVTINKYWDRISKILILLVDATLNVWFTRSVKKRLIERHGLSKYTPLFRFNTRLIVLSICLDGLIIGLMSLPNQLVYIQFHPVVYLAKLNIELAMVNLLKHAVQTPVMGNAAGASGKSEPWSWCSVSSTHGYALGDRRRSADKSQAHVNYHQQKDGHIYKTTDIQVVVE</sequence>
<dbReference type="PANTHER" id="PTHR35179:SF1">
    <property type="entry name" value="INTEGRAL MEMBRANE PROTEIN"/>
    <property type="match status" value="1"/>
</dbReference>
<evidence type="ECO:0000256" key="1">
    <source>
        <dbReference type="SAM" id="Phobius"/>
    </source>
</evidence>
<dbReference type="VEuPathDB" id="FungiDB:EYZ11_002248"/>
<feature type="transmembrane region" description="Helical" evidence="1">
    <location>
        <begin position="42"/>
        <end position="66"/>
    </location>
</feature>